<dbReference type="EMBL" id="JAEDAL010000005">
    <property type="protein sequence ID" value="MBH9553514.1"/>
    <property type="molecule type" value="Genomic_DNA"/>
</dbReference>
<organism evidence="4 5">
    <name type="scientific">Inhella gelatinilytica</name>
    <dbReference type="NCBI Taxonomy" id="2795030"/>
    <lineage>
        <taxon>Bacteria</taxon>
        <taxon>Pseudomonadati</taxon>
        <taxon>Pseudomonadota</taxon>
        <taxon>Betaproteobacteria</taxon>
        <taxon>Burkholderiales</taxon>
        <taxon>Sphaerotilaceae</taxon>
        <taxon>Inhella</taxon>
    </lineage>
</organism>
<dbReference type="PANTHER" id="PTHR35936:SF25">
    <property type="entry name" value="ABC TRANSPORTER SUBSTRATE-BINDING PROTEIN"/>
    <property type="match status" value="1"/>
</dbReference>
<dbReference type="SMART" id="SM00062">
    <property type="entry name" value="PBPb"/>
    <property type="match status" value="1"/>
</dbReference>
<evidence type="ECO:0000256" key="1">
    <source>
        <dbReference type="ARBA" id="ARBA00022729"/>
    </source>
</evidence>
<evidence type="ECO:0000259" key="3">
    <source>
        <dbReference type="SMART" id="SM00062"/>
    </source>
</evidence>
<feature type="chain" id="PRO_5037519151" evidence="2">
    <location>
        <begin position="20"/>
        <end position="275"/>
    </location>
</feature>
<keyword evidence="5" id="KW-1185">Reference proteome</keyword>
<protein>
    <submittedName>
        <fullName evidence="4">Transporter substrate-binding domain-containing protein</fullName>
    </submittedName>
</protein>
<dbReference type="SUPFAM" id="SSF53850">
    <property type="entry name" value="Periplasmic binding protein-like II"/>
    <property type="match status" value="1"/>
</dbReference>
<dbReference type="PANTHER" id="PTHR35936">
    <property type="entry name" value="MEMBRANE-BOUND LYTIC MUREIN TRANSGLYCOSYLASE F"/>
    <property type="match status" value="1"/>
</dbReference>
<dbReference type="AlphaFoldDB" id="A0A931IYN4"/>
<gene>
    <name evidence="4" type="ORF">I7X43_11740</name>
</gene>
<name>A0A931IYN4_9BURK</name>
<evidence type="ECO:0000313" key="4">
    <source>
        <dbReference type="EMBL" id="MBH9553514.1"/>
    </source>
</evidence>
<reference evidence="4" key="1">
    <citation type="submission" date="2020-12" db="EMBL/GenBank/DDBJ databases">
        <title>The genome sequence of Inhella sp. 4Y17.</title>
        <authorList>
            <person name="Liu Y."/>
        </authorList>
    </citation>
    <scope>NUCLEOTIDE SEQUENCE</scope>
    <source>
        <strain evidence="4">4Y10</strain>
    </source>
</reference>
<dbReference type="InterPro" id="IPR001638">
    <property type="entry name" value="Solute-binding_3/MltF_N"/>
</dbReference>
<keyword evidence="1 2" id="KW-0732">Signal</keyword>
<evidence type="ECO:0000256" key="2">
    <source>
        <dbReference type="SAM" id="SignalP"/>
    </source>
</evidence>
<evidence type="ECO:0000313" key="5">
    <source>
        <dbReference type="Proteomes" id="UP000620139"/>
    </source>
</evidence>
<feature type="signal peptide" evidence="2">
    <location>
        <begin position="1"/>
        <end position="19"/>
    </location>
</feature>
<proteinExistence type="predicted"/>
<dbReference type="Pfam" id="PF00497">
    <property type="entry name" value="SBP_bac_3"/>
    <property type="match status" value="1"/>
</dbReference>
<comment type="caution">
    <text evidence="4">The sequence shown here is derived from an EMBL/GenBank/DDBJ whole genome shotgun (WGS) entry which is preliminary data.</text>
</comment>
<sequence length="275" mass="30480">MRRLLIAGLLVGVGADAQAQEESWPNPLPVCDDGAEWPPFTHFKRDDAGRPTSAVVGFSVEVLERILTPLGRRITVELLPWARCQMEVAEGQRYAMALNASPSPERTARFLMTRPFYQTHHSYFYSKRQFPQGLRIRTLADLGRYRICGVHGYNYAAYQLPPGALDSGAQDVSRVVIKLHAGRCDLGLEKWEILVGTRITGQNLLADPDLAVGEVPELPPGDFHMLVSRRYPALARAINQGLERLEASGELAKIRARYVPQPGGGADQRGIKGLR</sequence>
<dbReference type="Proteomes" id="UP000620139">
    <property type="component" value="Unassembled WGS sequence"/>
</dbReference>
<feature type="domain" description="Solute-binding protein family 3/N-terminal" evidence="3">
    <location>
        <begin position="27"/>
        <end position="262"/>
    </location>
</feature>
<dbReference type="Gene3D" id="3.40.190.10">
    <property type="entry name" value="Periplasmic binding protein-like II"/>
    <property type="match status" value="2"/>
</dbReference>
<accession>A0A931IYN4</accession>
<dbReference type="RefSeq" id="WP_198101126.1">
    <property type="nucleotide sequence ID" value="NZ_JAEDAL010000005.1"/>
</dbReference>